<proteinExistence type="predicted"/>
<dbReference type="PATRIC" id="fig|1423805.4.peg.2378"/>
<dbReference type="RefSeq" id="WP_056964709.1">
    <property type="nucleotide sequence ID" value="NZ_AZFC01000028.1"/>
</dbReference>
<dbReference type="EMBL" id="AZFC01000028">
    <property type="protein sequence ID" value="KRL47443.1"/>
    <property type="molecule type" value="Genomic_DNA"/>
</dbReference>
<keyword evidence="1" id="KW-0812">Transmembrane</keyword>
<keyword evidence="1" id="KW-0472">Membrane</keyword>
<feature type="transmembrane region" description="Helical" evidence="1">
    <location>
        <begin position="195"/>
        <end position="216"/>
    </location>
</feature>
<feature type="transmembrane region" description="Helical" evidence="1">
    <location>
        <begin position="36"/>
        <end position="55"/>
    </location>
</feature>
<reference evidence="2 3" key="1">
    <citation type="journal article" date="2015" name="Genome Announc.">
        <title>Expanding the biotechnology potential of lactobacilli through comparative genomics of 213 strains and associated genera.</title>
        <authorList>
            <person name="Sun Z."/>
            <person name="Harris H.M."/>
            <person name="McCann A."/>
            <person name="Guo C."/>
            <person name="Argimon S."/>
            <person name="Zhang W."/>
            <person name="Yang X."/>
            <person name="Jeffery I.B."/>
            <person name="Cooney J.C."/>
            <person name="Kagawa T.F."/>
            <person name="Liu W."/>
            <person name="Song Y."/>
            <person name="Salvetti E."/>
            <person name="Wrobel A."/>
            <person name="Rasinkangas P."/>
            <person name="Parkhill J."/>
            <person name="Rea M.C."/>
            <person name="O'Sullivan O."/>
            <person name="Ritari J."/>
            <person name="Douillard F.P."/>
            <person name="Paul Ross R."/>
            <person name="Yang R."/>
            <person name="Briner A.E."/>
            <person name="Felis G.E."/>
            <person name="de Vos W.M."/>
            <person name="Barrangou R."/>
            <person name="Klaenhammer T.R."/>
            <person name="Caufield P.W."/>
            <person name="Cui Y."/>
            <person name="Zhang H."/>
            <person name="O'Toole P.W."/>
        </authorList>
    </citation>
    <scope>NUCLEOTIDE SEQUENCE [LARGE SCALE GENOMIC DNA]</scope>
    <source>
        <strain evidence="2 3">DSM 15429</strain>
    </source>
</reference>
<sequence>MLTHDIGLFWLMGWVLTFWLVYFQYYWFPQLQPQSFLLRVGLLAAVYSTVNTLIMLSQQEWLALLPAAGLIGYELVRMPRRYRRYISLFLDVTILVYLTIETLHAASVSLVVWLTSKAFTTGLRGVVTVLVIDSVLFTVLSLGLWLTRAPMENLFQGILGRFSQYLLLGLMIGLLLVFLGLETVLQLAQEPTGNILLLAVLMGFLIIGVAISLYLVMQTHLQREHLAAQRYDQEFQEQYTTELEGQMAEVRKFRHDYQNMLLGLGGYLADRDYANFRQLYINIRSGWTTSNAADLTIEDLENVPKIGVRYIIYHDYLIARKAGVQLYVVIPQPINETLDLLRQLGEIVRRTLGPVIPLVAQGQPKVITLELETTREAIDYRLTFPVCEDTQILAHYRLRSPKWQLDLSNLDQGLTLKMTVQLSVKRTWGQVAVHISRN</sequence>
<feature type="transmembrane region" description="Helical" evidence="1">
    <location>
        <begin position="166"/>
        <end position="189"/>
    </location>
</feature>
<comment type="caution">
    <text evidence="2">The sequence shown here is derived from an EMBL/GenBank/DDBJ whole genome shotgun (WGS) entry which is preliminary data.</text>
</comment>
<evidence type="ECO:0000313" key="3">
    <source>
        <dbReference type="Proteomes" id="UP000051835"/>
    </source>
</evidence>
<dbReference type="PANTHER" id="PTHR40448">
    <property type="entry name" value="TWO-COMPONENT SENSOR HISTIDINE KINASE"/>
    <property type="match status" value="1"/>
</dbReference>
<keyword evidence="1" id="KW-1133">Transmembrane helix</keyword>
<dbReference type="Proteomes" id="UP000051835">
    <property type="component" value="Unassembled WGS sequence"/>
</dbReference>
<evidence type="ECO:0000256" key="1">
    <source>
        <dbReference type="SAM" id="Phobius"/>
    </source>
</evidence>
<dbReference type="AlphaFoldDB" id="A0A0R1R2A8"/>
<feature type="transmembrane region" description="Helical" evidence="1">
    <location>
        <begin position="126"/>
        <end position="146"/>
    </location>
</feature>
<feature type="transmembrane region" description="Helical" evidence="1">
    <location>
        <begin position="88"/>
        <end position="114"/>
    </location>
</feature>
<name>A0A0R1R2A8_9LACO</name>
<organism evidence="2 3">
    <name type="scientific">Levilactobacillus spicheri DSM 15429</name>
    <dbReference type="NCBI Taxonomy" id="1423805"/>
    <lineage>
        <taxon>Bacteria</taxon>
        <taxon>Bacillati</taxon>
        <taxon>Bacillota</taxon>
        <taxon>Bacilli</taxon>
        <taxon>Lactobacillales</taxon>
        <taxon>Lactobacillaceae</taxon>
        <taxon>Levilactobacillus</taxon>
    </lineage>
</organism>
<gene>
    <name evidence="2" type="ORF">FD37_GL002310</name>
</gene>
<evidence type="ECO:0000313" key="2">
    <source>
        <dbReference type="EMBL" id="KRL47443.1"/>
    </source>
</evidence>
<feature type="transmembrane region" description="Helical" evidence="1">
    <location>
        <begin position="6"/>
        <end position="27"/>
    </location>
</feature>
<accession>A0A0R1R2A8</accession>
<dbReference type="PANTHER" id="PTHR40448:SF1">
    <property type="entry name" value="TWO-COMPONENT SENSOR HISTIDINE KINASE"/>
    <property type="match status" value="1"/>
</dbReference>
<feature type="transmembrane region" description="Helical" evidence="1">
    <location>
        <begin position="61"/>
        <end position="76"/>
    </location>
</feature>
<dbReference type="GO" id="GO:0042802">
    <property type="term" value="F:identical protein binding"/>
    <property type="evidence" value="ECO:0007669"/>
    <property type="project" value="TreeGrafter"/>
</dbReference>
<protein>
    <submittedName>
        <fullName evidence="2">Signal transduction protein</fullName>
    </submittedName>
</protein>